<proteinExistence type="predicted"/>
<evidence type="ECO:0000313" key="1">
    <source>
        <dbReference type="EMBL" id="AII11148.1"/>
    </source>
</evidence>
<evidence type="ECO:0000313" key="2">
    <source>
        <dbReference type="Proteomes" id="UP000028488"/>
    </source>
</evidence>
<dbReference type="RefSeq" id="WP_158461455.1">
    <property type="nucleotide sequence ID" value="NZ_CP008950.1"/>
</dbReference>
<reference evidence="1 2" key="1">
    <citation type="submission" date="2014-07" db="EMBL/GenBank/DDBJ databases">
        <title>Genome Sequence of Rhodococcus opacus Strain R7, a Biodegrader of Mono- and Polycyclic Aromatic Hydrocarbons.</title>
        <authorList>
            <person name="Di Gennaro P."/>
            <person name="Zampolli J."/>
            <person name="Presti I."/>
            <person name="Cappelletti M."/>
            <person name="D'Ursi P."/>
            <person name="Orro A."/>
            <person name="Mezzelani A."/>
            <person name="Milanesi L."/>
        </authorList>
    </citation>
    <scope>NUCLEOTIDE SEQUENCE [LARGE SCALE GENOMIC DNA]</scope>
    <source>
        <strain evidence="1 2">R7</strain>
        <plasmid evidence="1">pPDG3</plasmid>
    </source>
</reference>
<sequence>MSRISVRWRTVSLACRPADEQPKPVAARVATGQLDQQPGVADLGNRSHIAFRQPLQLRAPYSAFGVAVFFGQEQEQIPVRSE</sequence>
<gene>
    <name evidence="1" type="ORF">EP51_44665</name>
</gene>
<protein>
    <submittedName>
        <fullName evidence="1">Uncharacterized protein</fullName>
    </submittedName>
</protein>
<name>A0A076F0F5_RHOOP</name>
<dbReference type="Proteomes" id="UP000028488">
    <property type="component" value="Plasmid pPDG3"/>
</dbReference>
<geneLocation type="plasmid" evidence="1 2">
    <name>pPDG3</name>
</geneLocation>
<keyword evidence="1" id="KW-0614">Plasmid</keyword>
<accession>A0A076F0F5</accession>
<organism evidence="1 2">
    <name type="scientific">Rhodococcus opacus</name>
    <name type="common">Nocardia opaca</name>
    <dbReference type="NCBI Taxonomy" id="37919"/>
    <lineage>
        <taxon>Bacteria</taxon>
        <taxon>Bacillati</taxon>
        <taxon>Actinomycetota</taxon>
        <taxon>Actinomycetes</taxon>
        <taxon>Mycobacteriales</taxon>
        <taxon>Nocardiaceae</taxon>
        <taxon>Rhodococcus</taxon>
    </lineage>
</organism>
<dbReference type="AlphaFoldDB" id="A0A076F0F5"/>
<dbReference type="EMBL" id="CP008950">
    <property type="protein sequence ID" value="AII11148.1"/>
    <property type="molecule type" value="Genomic_DNA"/>
</dbReference>